<gene>
    <name evidence="3" type="ORF">ACFORL_04565</name>
</gene>
<name>A0ABV8CEH4_9GAMM</name>
<accession>A0ABV8CEH4</accession>
<comment type="caution">
    <text evidence="3">The sequence shown here is derived from an EMBL/GenBank/DDBJ whole genome shotgun (WGS) entry which is preliminary data.</text>
</comment>
<keyword evidence="4" id="KW-1185">Reference proteome</keyword>
<dbReference type="Proteomes" id="UP001595758">
    <property type="component" value="Unassembled WGS sequence"/>
</dbReference>
<dbReference type="NCBIfam" id="TIGR03760">
    <property type="entry name" value="ICE_TraI_Pfluor"/>
    <property type="match status" value="1"/>
</dbReference>
<feature type="domain" description="Uncharacterised" evidence="1">
    <location>
        <begin position="24"/>
        <end position="242"/>
    </location>
</feature>
<dbReference type="RefSeq" id="WP_382341537.1">
    <property type="nucleotide sequence ID" value="NZ_JBHSAB010000004.1"/>
</dbReference>
<dbReference type="InterPro" id="IPR011093">
    <property type="entry name" value="TraI_2_C"/>
</dbReference>
<dbReference type="InterPro" id="IPR022391">
    <property type="entry name" value="ICE_relaxase_PFGI-1"/>
</dbReference>
<sequence>MFHRMGKKGVTVHAKPLKDLTRMSTAEHLLADEKRTTLMQQIREECKLENARFESLCQVLVHNLVNYCQQLPDSSHSYYSEPCGLLDYALNRTEAALGLFKKFVITDESNEFSEDQKLWQYALLSAAILQGAGKLFVDYTVELYDNNGQFLKQWNPLLENMILTGSHYSYSFQKEGEMTFRQRLNIVFAKMLMPASGFSWIASKPLVLQTWLALLNEDYYSAGTLGAILIRADAIAIQRYLNQLALKKNAFKGGRFGRAGTFTGTTPEAVRELEQHIGVEFIHWLTNALESGLIMVNKAPLLMVPGGLLMLPDMFKLFVRSHPEYKNWQAVQSGFLSLRLHSLSADGDIHSSFEQNNNQRVVKGIVVRHYGVVLPNQVQVHNINTGQTETASAVEVIQQAPYNNHFTRQQHMTPVPLLAINQAGIWQEQAVSQPAPAQHKGVTHGA</sequence>
<evidence type="ECO:0000313" key="4">
    <source>
        <dbReference type="Proteomes" id="UP001595758"/>
    </source>
</evidence>
<dbReference type="EMBL" id="JBHSAB010000004">
    <property type="protein sequence ID" value="MFC3908347.1"/>
    <property type="molecule type" value="Genomic_DNA"/>
</dbReference>
<dbReference type="Pfam" id="PF07515">
    <property type="entry name" value="TraI_2_C"/>
    <property type="match status" value="1"/>
</dbReference>
<dbReference type="InterPro" id="IPR011119">
    <property type="entry name" value="Unchr_helicase_relaxase_TraI"/>
</dbReference>
<protein>
    <submittedName>
        <fullName evidence="3">Conjugal transfer nickase/helicase domain-containing protein</fullName>
    </submittedName>
</protein>
<feature type="domain" description="Putative conjugal transfer nickase/helicase TraI C-terminal" evidence="2">
    <location>
        <begin position="277"/>
        <end position="382"/>
    </location>
</feature>
<reference evidence="4" key="1">
    <citation type="journal article" date="2019" name="Int. J. Syst. Evol. Microbiol.">
        <title>The Global Catalogue of Microorganisms (GCM) 10K type strain sequencing project: providing services to taxonomists for standard genome sequencing and annotation.</title>
        <authorList>
            <consortium name="The Broad Institute Genomics Platform"/>
            <consortium name="The Broad Institute Genome Sequencing Center for Infectious Disease"/>
            <person name="Wu L."/>
            <person name="Ma J."/>
        </authorList>
    </citation>
    <scope>NUCLEOTIDE SEQUENCE [LARGE SCALE GENOMIC DNA]</scope>
    <source>
        <strain evidence="4">CCUG 59858</strain>
    </source>
</reference>
<dbReference type="InterPro" id="IPR036390">
    <property type="entry name" value="WH_DNA-bd_sf"/>
</dbReference>
<evidence type="ECO:0000313" key="3">
    <source>
        <dbReference type="EMBL" id="MFC3908347.1"/>
    </source>
</evidence>
<proteinExistence type="predicted"/>
<evidence type="ECO:0000259" key="2">
    <source>
        <dbReference type="Pfam" id="PF07515"/>
    </source>
</evidence>
<dbReference type="SUPFAM" id="SSF46785">
    <property type="entry name" value="Winged helix' DNA-binding domain"/>
    <property type="match status" value="1"/>
</dbReference>
<organism evidence="3 4">
    <name type="scientific">Legionella dresdenensis</name>
    <dbReference type="NCBI Taxonomy" id="450200"/>
    <lineage>
        <taxon>Bacteria</taxon>
        <taxon>Pseudomonadati</taxon>
        <taxon>Pseudomonadota</taxon>
        <taxon>Gammaproteobacteria</taxon>
        <taxon>Legionellales</taxon>
        <taxon>Legionellaceae</taxon>
        <taxon>Legionella</taxon>
    </lineage>
</organism>
<dbReference type="Gene3D" id="1.10.3210.40">
    <property type="match status" value="1"/>
</dbReference>
<evidence type="ECO:0000259" key="1">
    <source>
        <dbReference type="Pfam" id="PF07514"/>
    </source>
</evidence>
<dbReference type="Pfam" id="PF07514">
    <property type="entry name" value="TraI_2"/>
    <property type="match status" value="1"/>
</dbReference>